<dbReference type="InterPro" id="IPR013029">
    <property type="entry name" value="YchF_C"/>
</dbReference>
<dbReference type="GO" id="GO:0005737">
    <property type="term" value="C:cytoplasm"/>
    <property type="evidence" value="ECO:0007669"/>
    <property type="project" value="TreeGrafter"/>
</dbReference>
<dbReference type="GO" id="GO:0016887">
    <property type="term" value="F:ATP hydrolysis activity"/>
    <property type="evidence" value="ECO:0007669"/>
    <property type="project" value="InterPro"/>
</dbReference>
<dbReference type="PANTHER" id="PTHR23305">
    <property type="entry name" value="OBG GTPASE FAMILY"/>
    <property type="match status" value="1"/>
</dbReference>
<dbReference type="InterPro" id="IPR012676">
    <property type="entry name" value="TGS-like"/>
</dbReference>
<dbReference type="GO" id="GO:0046872">
    <property type="term" value="F:metal ion binding"/>
    <property type="evidence" value="ECO:0007669"/>
    <property type="project" value="UniProtKB-KW"/>
</dbReference>
<dbReference type="Gene3D" id="3.40.50.300">
    <property type="entry name" value="P-loop containing nucleotide triphosphate hydrolases"/>
    <property type="match status" value="1"/>
</dbReference>
<dbReference type="AlphaFoldDB" id="A0A7W0CAH8"/>
<organism evidence="6 7">
    <name type="scientific">Desulfosalsimonas propionicica</name>
    <dbReference type="NCBI Taxonomy" id="332175"/>
    <lineage>
        <taxon>Bacteria</taxon>
        <taxon>Pseudomonadati</taxon>
        <taxon>Thermodesulfobacteriota</taxon>
        <taxon>Desulfobacteria</taxon>
        <taxon>Desulfobacterales</taxon>
        <taxon>Desulfosalsimonadaceae</taxon>
        <taxon>Desulfosalsimonas</taxon>
    </lineage>
</organism>
<keyword evidence="7" id="KW-1185">Reference proteome</keyword>
<proteinExistence type="predicted"/>
<keyword evidence="3" id="KW-0547">Nucleotide-binding</keyword>
<dbReference type="PRINTS" id="PR00326">
    <property type="entry name" value="GTP1OBG"/>
</dbReference>
<dbReference type="Proteomes" id="UP000525298">
    <property type="component" value="Unassembled WGS sequence"/>
</dbReference>
<dbReference type="Pfam" id="PF06071">
    <property type="entry name" value="YchF-GTPase_C"/>
    <property type="match status" value="1"/>
</dbReference>
<protein>
    <recommendedName>
        <fullName evidence="5">TGS domain-containing protein</fullName>
    </recommendedName>
</protein>
<evidence type="ECO:0000313" key="6">
    <source>
        <dbReference type="EMBL" id="MBA2882143.1"/>
    </source>
</evidence>
<evidence type="ECO:0000313" key="7">
    <source>
        <dbReference type="Proteomes" id="UP000525298"/>
    </source>
</evidence>
<name>A0A7W0CAH8_9BACT</name>
<dbReference type="SUPFAM" id="SSF52540">
    <property type="entry name" value="P-loop containing nucleoside triphosphate hydrolases"/>
    <property type="match status" value="1"/>
</dbReference>
<dbReference type="GO" id="GO:0005524">
    <property type="term" value="F:ATP binding"/>
    <property type="evidence" value="ECO:0007669"/>
    <property type="project" value="UniProtKB-KW"/>
</dbReference>
<dbReference type="Gene3D" id="3.10.20.30">
    <property type="match status" value="1"/>
</dbReference>
<dbReference type="CDD" id="cd04867">
    <property type="entry name" value="TGS_YchF_OLA1"/>
    <property type="match status" value="1"/>
</dbReference>
<comment type="caution">
    <text evidence="6">The sequence shown here is derived from an EMBL/GenBank/DDBJ whole genome shotgun (WGS) entry which is preliminary data.</text>
</comment>
<reference evidence="6 7" key="1">
    <citation type="submission" date="2020-07" db="EMBL/GenBank/DDBJ databases">
        <title>Genomic Encyclopedia of Type Strains, Phase IV (KMG-IV): sequencing the most valuable type-strain genomes for metagenomic binning, comparative biology and taxonomic classification.</title>
        <authorList>
            <person name="Goeker M."/>
        </authorList>
    </citation>
    <scope>NUCLEOTIDE SEQUENCE [LARGE SCALE GENOMIC DNA]</scope>
    <source>
        <strain evidence="6 7">DSM 17721</strain>
    </source>
</reference>
<dbReference type="GO" id="GO:0005525">
    <property type="term" value="F:GTP binding"/>
    <property type="evidence" value="ECO:0007669"/>
    <property type="project" value="InterPro"/>
</dbReference>
<dbReference type="PANTHER" id="PTHR23305:SF18">
    <property type="entry name" value="OBG-TYPE G DOMAIN-CONTAINING PROTEIN"/>
    <property type="match status" value="1"/>
</dbReference>
<accession>A0A7W0CAH8</accession>
<dbReference type="PROSITE" id="PS51880">
    <property type="entry name" value="TGS"/>
    <property type="match status" value="1"/>
</dbReference>
<dbReference type="InterPro" id="IPR004396">
    <property type="entry name" value="ATPase_YchF/OLA1"/>
</dbReference>
<keyword evidence="2" id="KW-0479">Metal-binding</keyword>
<dbReference type="SUPFAM" id="SSF81271">
    <property type="entry name" value="TGS-like"/>
    <property type="match status" value="1"/>
</dbReference>
<gene>
    <name evidence="6" type="ORF">HNR65_002484</name>
</gene>
<dbReference type="FunFam" id="3.10.20.30:FF:000001">
    <property type="entry name" value="Ribosome-binding ATPase YchF"/>
    <property type="match status" value="1"/>
</dbReference>
<dbReference type="InterPro" id="IPR023192">
    <property type="entry name" value="TGS-like_dom_sf"/>
</dbReference>
<dbReference type="InterPro" id="IPR012675">
    <property type="entry name" value="Beta-grasp_dom_sf"/>
</dbReference>
<evidence type="ECO:0000259" key="5">
    <source>
        <dbReference type="PROSITE" id="PS51880"/>
    </source>
</evidence>
<dbReference type="InterPro" id="IPR027417">
    <property type="entry name" value="P-loop_NTPase"/>
</dbReference>
<comment type="cofactor">
    <cofactor evidence="1">
        <name>Mg(2+)</name>
        <dbReference type="ChEBI" id="CHEBI:18420"/>
    </cofactor>
</comment>
<dbReference type="InterPro" id="IPR004095">
    <property type="entry name" value="TGS"/>
</dbReference>
<evidence type="ECO:0000256" key="2">
    <source>
        <dbReference type="ARBA" id="ARBA00022723"/>
    </source>
</evidence>
<keyword evidence="4" id="KW-0067">ATP-binding</keyword>
<dbReference type="PIRSF" id="PIRSF006641">
    <property type="entry name" value="CHP00092"/>
    <property type="match status" value="1"/>
</dbReference>
<dbReference type="EMBL" id="JACDUS010000007">
    <property type="protein sequence ID" value="MBA2882143.1"/>
    <property type="molecule type" value="Genomic_DNA"/>
</dbReference>
<dbReference type="Gene3D" id="1.10.150.300">
    <property type="entry name" value="TGS-like domain"/>
    <property type="match status" value="1"/>
</dbReference>
<feature type="domain" description="TGS" evidence="5">
    <location>
        <begin position="259"/>
        <end position="342"/>
    </location>
</feature>
<evidence type="ECO:0000256" key="4">
    <source>
        <dbReference type="ARBA" id="ARBA00022840"/>
    </source>
</evidence>
<dbReference type="RefSeq" id="WP_181551795.1">
    <property type="nucleotide sequence ID" value="NZ_JACDUS010000007.1"/>
</dbReference>
<dbReference type="InterPro" id="IPR006073">
    <property type="entry name" value="GTP-bd"/>
</dbReference>
<sequence length="344" mass="37893">MKIGIIGLAGSGKTTVFEALARDFAATGGRTETRIGTIHVPDQRIDILSEMYRPQKTIYAQVEYLLPGKGEQKKAGSEDSALMRAVRDTDALIHVVRNFAAYGMEAPDLENDFLLLDQELMQTDLSVVEKRLERMALDAKKGRPVDKKEQALLEQCKNALEQETPLRHMPEIGQSRLLRGYGLMSAKPALVLFNNADEDEALPAAGQIPQTETCRVIRGKLEHELAQMSKQEAAELLEEFNIAAPATDRVIRASYKILGLISFFTVGEDEVRAWTIGRGTPALEAAGAIHSDIQKGFIRAEVVSYEDLMAAGSMAAAKKNATLRLEGKTYEVADGDIINFRFNV</sequence>
<evidence type="ECO:0000256" key="3">
    <source>
        <dbReference type="ARBA" id="ARBA00022741"/>
    </source>
</evidence>
<evidence type="ECO:0000256" key="1">
    <source>
        <dbReference type="ARBA" id="ARBA00001946"/>
    </source>
</evidence>